<dbReference type="Proteomes" id="UP000634206">
    <property type="component" value="Unassembled WGS sequence"/>
</dbReference>
<keyword evidence="3" id="KW-1185">Reference proteome</keyword>
<keyword evidence="1" id="KW-0812">Transmembrane</keyword>
<feature type="transmembrane region" description="Helical" evidence="1">
    <location>
        <begin position="101"/>
        <end position="122"/>
    </location>
</feature>
<sequence length="123" mass="13658">MLHWNKNPNRHVATDLNTLSDPPNGGVFKLVLLGVLLPGWIMYHASEAWLNESAIWYGQSTDVTLSGPAARAMAIVYGGVALFCHFRWFWGLQGYYRTWEIGTIVALLGFVGGLITALVLAFY</sequence>
<dbReference type="RefSeq" id="WP_309489643.1">
    <property type="nucleotide sequence ID" value="NZ_JAENIG010000005.1"/>
</dbReference>
<name>A0AAE2VC02_9BACT</name>
<comment type="caution">
    <text evidence="2">The sequence shown here is derived from an EMBL/GenBank/DDBJ whole genome shotgun (WGS) entry which is preliminary data.</text>
</comment>
<reference evidence="2" key="1">
    <citation type="submission" date="2021-01" db="EMBL/GenBank/DDBJ databases">
        <title>Modified the classification status of verrucomicrobia.</title>
        <authorList>
            <person name="Feng X."/>
        </authorList>
    </citation>
    <scope>NUCLEOTIDE SEQUENCE</scope>
    <source>
        <strain evidence="2">5K15</strain>
    </source>
</reference>
<organism evidence="2 3">
    <name type="scientific">Oceaniferula flava</name>
    <dbReference type="NCBI Taxonomy" id="2800421"/>
    <lineage>
        <taxon>Bacteria</taxon>
        <taxon>Pseudomonadati</taxon>
        <taxon>Verrucomicrobiota</taxon>
        <taxon>Verrucomicrobiia</taxon>
        <taxon>Verrucomicrobiales</taxon>
        <taxon>Verrucomicrobiaceae</taxon>
        <taxon>Oceaniferula</taxon>
    </lineage>
</organism>
<evidence type="ECO:0000313" key="3">
    <source>
        <dbReference type="Proteomes" id="UP000634206"/>
    </source>
</evidence>
<keyword evidence="1" id="KW-1133">Transmembrane helix</keyword>
<protein>
    <submittedName>
        <fullName evidence="2">Uncharacterized protein</fullName>
    </submittedName>
</protein>
<dbReference type="EMBL" id="JAENIG010000005">
    <property type="protein sequence ID" value="MBK1855030.1"/>
    <property type="molecule type" value="Genomic_DNA"/>
</dbReference>
<evidence type="ECO:0000313" key="2">
    <source>
        <dbReference type="EMBL" id="MBK1855030.1"/>
    </source>
</evidence>
<keyword evidence="1" id="KW-0472">Membrane</keyword>
<feature type="transmembrane region" description="Helical" evidence="1">
    <location>
        <begin position="69"/>
        <end position="89"/>
    </location>
</feature>
<accession>A0AAE2VC02</accession>
<gene>
    <name evidence="2" type="ORF">JIN83_08665</name>
</gene>
<feature type="transmembrane region" description="Helical" evidence="1">
    <location>
        <begin position="26"/>
        <end position="43"/>
    </location>
</feature>
<dbReference type="AlphaFoldDB" id="A0AAE2VC02"/>
<evidence type="ECO:0000256" key="1">
    <source>
        <dbReference type="SAM" id="Phobius"/>
    </source>
</evidence>
<proteinExistence type="predicted"/>